<keyword evidence="2" id="KW-1185">Reference proteome</keyword>
<dbReference type="InterPro" id="IPR025619">
    <property type="entry name" value="YlzJ"/>
</dbReference>
<comment type="caution">
    <text evidence="1">The sequence shown here is derived from an EMBL/GenBank/DDBJ whole genome shotgun (WGS) entry which is preliminary data.</text>
</comment>
<dbReference type="Proteomes" id="UP001224122">
    <property type="component" value="Unassembled WGS sequence"/>
</dbReference>
<accession>A0ABT9XSU1</accession>
<evidence type="ECO:0000313" key="1">
    <source>
        <dbReference type="EMBL" id="MDQ0198619.1"/>
    </source>
</evidence>
<sequence length="79" mass="8870">MILYTMMPQELIFPNETVVATKQQTLTYQGIPLLVELTDQQNVQVIRVLSSDPQHYLDDRVSPGTKISFANLDGLSAFS</sequence>
<dbReference type="EMBL" id="JAUSTW010000002">
    <property type="protein sequence ID" value="MDQ0198619.1"/>
    <property type="molecule type" value="Genomic_DNA"/>
</dbReference>
<organism evidence="1 2">
    <name type="scientific">Neobacillus ginsengisoli</name>
    <dbReference type="NCBI Taxonomy" id="904295"/>
    <lineage>
        <taxon>Bacteria</taxon>
        <taxon>Bacillati</taxon>
        <taxon>Bacillota</taxon>
        <taxon>Bacilli</taxon>
        <taxon>Bacillales</taxon>
        <taxon>Bacillaceae</taxon>
        <taxon>Neobacillus</taxon>
    </lineage>
</organism>
<evidence type="ECO:0000313" key="2">
    <source>
        <dbReference type="Proteomes" id="UP001224122"/>
    </source>
</evidence>
<name>A0ABT9XSU1_9BACI</name>
<dbReference type="RefSeq" id="WP_307406594.1">
    <property type="nucleotide sequence ID" value="NZ_JAUSTW010000002.1"/>
</dbReference>
<proteinExistence type="predicted"/>
<gene>
    <name evidence="1" type="ORF">J2S10_001760</name>
</gene>
<dbReference type="Pfam" id="PF14035">
    <property type="entry name" value="YlzJ"/>
    <property type="match status" value="1"/>
</dbReference>
<protein>
    <submittedName>
        <fullName evidence="1">Uncharacterized protein</fullName>
    </submittedName>
</protein>
<reference evidence="1 2" key="1">
    <citation type="submission" date="2023-07" db="EMBL/GenBank/DDBJ databases">
        <title>Genomic Encyclopedia of Type Strains, Phase IV (KMG-IV): sequencing the most valuable type-strain genomes for metagenomic binning, comparative biology and taxonomic classification.</title>
        <authorList>
            <person name="Goeker M."/>
        </authorList>
    </citation>
    <scope>NUCLEOTIDE SEQUENCE [LARGE SCALE GENOMIC DNA]</scope>
    <source>
        <strain evidence="1 2">DSM 27594</strain>
    </source>
</reference>